<comment type="subcellular location">
    <subcellularLocation>
        <location evidence="1">Cell membrane</location>
        <topology evidence="1">Multi-pass membrane protein</topology>
    </subcellularLocation>
</comment>
<reference evidence="10 11" key="1">
    <citation type="submission" date="2017-04" db="EMBL/GenBank/DDBJ databases">
        <authorList>
            <person name="Afonso C.L."/>
            <person name="Miller P.J."/>
            <person name="Scott M.A."/>
            <person name="Spackman E."/>
            <person name="Goraichik I."/>
            <person name="Dimitrov K.M."/>
            <person name="Suarez D.L."/>
            <person name="Swayne D.E."/>
        </authorList>
    </citation>
    <scope>NUCLEOTIDE SEQUENCE [LARGE SCALE GENOMIC DNA]</scope>
    <source>
        <strain evidence="10 11">B5P</strain>
    </source>
</reference>
<evidence type="ECO:0000256" key="4">
    <source>
        <dbReference type="ARBA" id="ARBA00022692"/>
    </source>
</evidence>
<dbReference type="PANTHER" id="PTHR16026:SF0">
    <property type="entry name" value="CARTILAGE ACIDIC PROTEIN 1"/>
    <property type="match status" value="1"/>
</dbReference>
<dbReference type="InterPro" id="IPR028994">
    <property type="entry name" value="Integrin_alpha_N"/>
</dbReference>
<gene>
    <name evidence="10" type="ORF">SAMN02982922_3527</name>
</gene>
<keyword evidence="3" id="KW-1003">Cell membrane</keyword>
<evidence type="ECO:0000256" key="2">
    <source>
        <dbReference type="ARBA" id="ARBA00006386"/>
    </source>
</evidence>
<feature type="transmembrane region" description="Helical" evidence="8">
    <location>
        <begin position="344"/>
        <end position="363"/>
    </location>
</feature>
<dbReference type="OrthoDB" id="1488578at2"/>
<comment type="similarity">
    <text evidence="2">Belongs to the UPF0718 family.</text>
</comment>
<protein>
    <submittedName>
        <fullName evidence="10">Uncharacterized membrane protein YraQ, UPF0718 family</fullName>
    </submittedName>
</protein>
<keyword evidence="11" id="KW-1185">Reference proteome</keyword>
<organism evidence="10 11">
    <name type="scientific">Mesorhizobium australicum</name>
    <dbReference type="NCBI Taxonomy" id="536018"/>
    <lineage>
        <taxon>Bacteria</taxon>
        <taxon>Pseudomonadati</taxon>
        <taxon>Pseudomonadota</taxon>
        <taxon>Alphaproteobacteria</taxon>
        <taxon>Hyphomicrobiales</taxon>
        <taxon>Phyllobacteriaceae</taxon>
        <taxon>Mesorhizobium</taxon>
    </lineage>
</organism>
<evidence type="ECO:0000259" key="9">
    <source>
        <dbReference type="Pfam" id="PF07593"/>
    </source>
</evidence>
<dbReference type="AlphaFoldDB" id="A0A1X7P9A9"/>
<dbReference type="SUPFAM" id="SSF69318">
    <property type="entry name" value="Integrin alpha N-terminal domain"/>
    <property type="match status" value="2"/>
</dbReference>
<keyword evidence="6 8" id="KW-1133">Transmembrane helix</keyword>
<evidence type="ECO:0000256" key="8">
    <source>
        <dbReference type="SAM" id="Phobius"/>
    </source>
</evidence>
<dbReference type="InterPro" id="IPR005524">
    <property type="entry name" value="DUF318"/>
</dbReference>
<feature type="domain" description="ASPIC/UnbV" evidence="9">
    <location>
        <begin position="948"/>
        <end position="1007"/>
    </location>
</feature>
<dbReference type="Pfam" id="PF03773">
    <property type="entry name" value="ArsP_1"/>
    <property type="match status" value="1"/>
</dbReference>
<dbReference type="GO" id="GO:0005886">
    <property type="term" value="C:plasma membrane"/>
    <property type="evidence" value="ECO:0007669"/>
    <property type="project" value="UniProtKB-SubCell"/>
</dbReference>
<feature type="transmembrane region" description="Helical" evidence="8">
    <location>
        <begin position="241"/>
        <end position="266"/>
    </location>
</feature>
<feature type="transmembrane region" description="Helical" evidence="8">
    <location>
        <begin position="179"/>
        <end position="198"/>
    </location>
</feature>
<dbReference type="InterPro" id="IPR013517">
    <property type="entry name" value="FG-GAP"/>
</dbReference>
<dbReference type="Proteomes" id="UP000193083">
    <property type="component" value="Unassembled WGS sequence"/>
</dbReference>
<dbReference type="InterPro" id="IPR011519">
    <property type="entry name" value="UnbV_ASPIC"/>
</dbReference>
<feature type="transmembrane region" description="Helical" evidence="8">
    <location>
        <begin position="12"/>
        <end position="29"/>
    </location>
</feature>
<dbReference type="RefSeq" id="WP_085465342.1">
    <property type="nucleotide sequence ID" value="NZ_FXBL01000004.1"/>
</dbReference>
<evidence type="ECO:0000256" key="3">
    <source>
        <dbReference type="ARBA" id="ARBA00022475"/>
    </source>
</evidence>
<evidence type="ECO:0000256" key="7">
    <source>
        <dbReference type="ARBA" id="ARBA00023136"/>
    </source>
</evidence>
<feature type="transmembrane region" description="Helical" evidence="8">
    <location>
        <begin position="114"/>
        <end position="135"/>
    </location>
</feature>
<evidence type="ECO:0000313" key="11">
    <source>
        <dbReference type="Proteomes" id="UP000193083"/>
    </source>
</evidence>
<dbReference type="EMBL" id="FXBL01000004">
    <property type="protein sequence ID" value="SMH47477.1"/>
    <property type="molecule type" value="Genomic_DNA"/>
</dbReference>
<evidence type="ECO:0000256" key="5">
    <source>
        <dbReference type="ARBA" id="ARBA00022729"/>
    </source>
</evidence>
<proteinExistence type="inferred from homology"/>
<name>A0A1X7P9A9_9HYPH</name>
<evidence type="ECO:0000313" key="10">
    <source>
        <dbReference type="EMBL" id="SMH47477.1"/>
    </source>
</evidence>
<dbReference type="Pfam" id="PF07593">
    <property type="entry name" value="UnbV_ASPIC"/>
    <property type="match status" value="1"/>
</dbReference>
<accession>A0A1X7P9A9</accession>
<evidence type="ECO:0000256" key="1">
    <source>
        <dbReference type="ARBA" id="ARBA00004651"/>
    </source>
</evidence>
<dbReference type="Gene3D" id="2.130.10.130">
    <property type="entry name" value="Integrin alpha, N-terminal"/>
    <property type="match status" value="2"/>
</dbReference>
<sequence length="1026" mass="111809">MGSFVIRPYEKRFVLSLILVALLAIQFWTQSRYPSLNEKAMMSGAIQLEDPLSFEAKYPLKPEYTTMQRIGYSTLNWIETNRKGMTFGILFGAAFLTLMGYVRQHSFKGRFANSLLGMGVGAPLGVCVNCAAPIAKALYSGGARAEATLSAMIASPTLNVVVLTMVFSLMPFYVGVLKVILSVFVILIAVPVICRFLPENQLKVSSTPEKFLRMPKPAQAGTSENLFQSVWRFAWDFAKSLWFIVSRTLPLMLLAGFLGAVVATLVPPETFSGLSFGFVTVFLAALLGTFLPVPIGFDVVVSGALLGGGMDVGLVTTLLFTLGIFSVYSFFIVAGAISLRAASLLAGAIVVIGTLAGIGVHYYHHYLQSRALEILTSFEFRLVSSAQAAEPEQVRSLADGPNTVTISRRAFEPRSAAGEKRFAKMEAWKLGIDQPIEFSFGDMWPPFWEGRGIAAGDWDNDGWQDIAIASTVAGVHFYRNVGGRFEKAAFDMGEIAKMPVFNIALVDLDNDGWLDLFFTTFRQGNYVLRNTGGSFAAANLSQVANRDDAVLTLAASFGDVDRDGYLDVALGNWAAGWYRRIPGPEATNRIVFNKGGVMDGSAFTELGGPPGETLSILLTDLNLDGKLDLLEGNDFEMPDIFSLGDGIGAFRPIRRQDNVIPMTTQTTMAFKTADLANTGRQDIYVGQIAGRSSGIATKLRTQPLEFYCDDIGRESDKAICRKNMAIKEWYKSGHSFDPSNASRCAQLTEPDLSECRAMLVKDLAIQSKDPSICDLIAVAQVRARQLCEIHFRPIRQPVQAELDEAIPQIQRRNVLLSPKADGTYEEHAVPAGVDIGGWTWDVKVEDVNNDGWKDIYVLNGTWIPNEISPSKILLVNDGTGKFKEETVAAGMEDYLITAAATAIDLDNDGDQDFITVPVNGPPMAYVNGSAEGHSIAFEFRDGVGNRYGIGNRIEIRTADGLTQMRELQCGGGFMSFDAPVLHFGTGTAERVESATVHWSTGETTVLDGGLDTGAHYRIAREPTATR</sequence>
<keyword evidence="7 8" id="KW-0472">Membrane</keyword>
<evidence type="ECO:0000256" key="6">
    <source>
        <dbReference type="ARBA" id="ARBA00022989"/>
    </source>
</evidence>
<feature type="transmembrane region" description="Helical" evidence="8">
    <location>
        <begin position="147"/>
        <end position="167"/>
    </location>
</feature>
<feature type="transmembrane region" description="Helical" evidence="8">
    <location>
        <begin position="313"/>
        <end position="337"/>
    </location>
</feature>
<feature type="transmembrane region" description="Helical" evidence="8">
    <location>
        <begin position="84"/>
        <end position="102"/>
    </location>
</feature>
<dbReference type="InterPro" id="IPR027039">
    <property type="entry name" value="Crtac1"/>
</dbReference>
<dbReference type="Pfam" id="PF13517">
    <property type="entry name" value="FG-GAP_3"/>
    <property type="match status" value="1"/>
</dbReference>
<dbReference type="PANTHER" id="PTHR16026">
    <property type="entry name" value="CARTILAGE ACIDIC PROTEIN 1"/>
    <property type="match status" value="1"/>
</dbReference>
<feature type="transmembrane region" description="Helical" evidence="8">
    <location>
        <begin position="273"/>
        <end position="293"/>
    </location>
</feature>
<keyword evidence="4 8" id="KW-0812">Transmembrane</keyword>
<keyword evidence="5" id="KW-0732">Signal</keyword>